<evidence type="ECO:0000313" key="3">
    <source>
        <dbReference type="EMBL" id="JAT73997.1"/>
    </source>
</evidence>
<dbReference type="Gene3D" id="1.25.40.20">
    <property type="entry name" value="Ankyrin repeat-containing domain"/>
    <property type="match status" value="1"/>
</dbReference>
<organism evidence="3">
    <name type="scientific">Auxenochlorella protothecoides</name>
    <name type="common">Green microalga</name>
    <name type="synonym">Chlorella protothecoides</name>
    <dbReference type="NCBI Taxonomy" id="3075"/>
    <lineage>
        <taxon>Eukaryota</taxon>
        <taxon>Viridiplantae</taxon>
        <taxon>Chlorophyta</taxon>
        <taxon>core chlorophytes</taxon>
        <taxon>Trebouxiophyceae</taxon>
        <taxon>Chlorellales</taxon>
        <taxon>Chlorellaceae</taxon>
        <taxon>Auxenochlorella</taxon>
    </lineage>
</organism>
<keyword evidence="1" id="KW-0040">ANK repeat</keyword>
<dbReference type="SUPFAM" id="SSF48403">
    <property type="entry name" value="Ankyrin repeat"/>
    <property type="match status" value="1"/>
</dbReference>
<reference evidence="3" key="1">
    <citation type="submission" date="2015-08" db="EMBL/GenBank/DDBJ databases">
        <authorList>
            <person name="Babu N.S."/>
            <person name="Beckwith C.J."/>
            <person name="Beseler K.G."/>
            <person name="Brison A."/>
            <person name="Carone J.V."/>
            <person name="Caskin T.P."/>
            <person name="Diamond M."/>
            <person name="Durham M.E."/>
            <person name="Foxe J.M."/>
            <person name="Go M."/>
            <person name="Henderson B.A."/>
            <person name="Jones I.B."/>
            <person name="McGettigan J.A."/>
            <person name="Micheletti S.J."/>
            <person name="Nasrallah M.E."/>
            <person name="Ortiz D."/>
            <person name="Piller C.R."/>
            <person name="Privatt S.R."/>
            <person name="Schneider S.L."/>
            <person name="Sharp S."/>
            <person name="Smith T.C."/>
            <person name="Stanton J.D."/>
            <person name="Ullery H.E."/>
            <person name="Wilson R.J."/>
            <person name="Serrano M.G."/>
            <person name="Buck G."/>
            <person name="Lee V."/>
            <person name="Wang Y."/>
            <person name="Carvalho R."/>
            <person name="Voegtly L."/>
            <person name="Shi R."/>
            <person name="Duckworth R."/>
            <person name="Johnson A."/>
            <person name="Loviza R."/>
            <person name="Walstead R."/>
            <person name="Shah Z."/>
            <person name="Kiflezghi M."/>
            <person name="Wade K."/>
            <person name="Ball S.L."/>
            <person name="Bradley K.W."/>
            <person name="Asai D.J."/>
            <person name="Bowman C.A."/>
            <person name="Russell D.A."/>
            <person name="Pope W.H."/>
            <person name="Jacobs-Sera D."/>
            <person name="Hendrix R.W."/>
            <person name="Hatfull G.F."/>
        </authorList>
    </citation>
    <scope>NUCLEOTIDE SEQUENCE</scope>
</reference>
<feature type="region of interest" description="Disordered" evidence="2">
    <location>
        <begin position="1"/>
        <end position="51"/>
    </location>
</feature>
<dbReference type="PANTHER" id="PTHR24184:SF11">
    <property type="entry name" value="ANKYRIN REPEAT AND SOCS BOX CONTAINING 3"/>
    <property type="match status" value="1"/>
</dbReference>
<feature type="repeat" description="ANK" evidence="1">
    <location>
        <begin position="279"/>
        <end position="311"/>
    </location>
</feature>
<dbReference type="PROSITE" id="PS50297">
    <property type="entry name" value="ANK_REP_REGION"/>
    <property type="match status" value="2"/>
</dbReference>
<accession>A0A1D2A487</accession>
<dbReference type="InterPro" id="IPR036770">
    <property type="entry name" value="Ankyrin_rpt-contain_sf"/>
</dbReference>
<dbReference type="Pfam" id="PF12796">
    <property type="entry name" value="Ank_2"/>
    <property type="match status" value="1"/>
</dbReference>
<name>A0A1D2A487_AUXPR</name>
<proteinExistence type="predicted"/>
<dbReference type="InterPro" id="IPR002110">
    <property type="entry name" value="Ankyrin_rpt"/>
</dbReference>
<feature type="compositionally biased region" description="Polar residues" evidence="2">
    <location>
        <begin position="30"/>
        <end position="48"/>
    </location>
</feature>
<dbReference type="PANTHER" id="PTHR24184">
    <property type="entry name" value="SI:CH211-189E2.2"/>
    <property type="match status" value="1"/>
</dbReference>
<dbReference type="PROSITE" id="PS50088">
    <property type="entry name" value="ANK_REPEAT"/>
    <property type="match status" value="2"/>
</dbReference>
<gene>
    <name evidence="3" type="ORF">g.53256</name>
</gene>
<protein>
    <submittedName>
        <fullName evidence="3">Uncharacterized protein</fullName>
    </submittedName>
</protein>
<evidence type="ECO:0000256" key="1">
    <source>
        <dbReference type="PROSITE-ProRule" id="PRU00023"/>
    </source>
</evidence>
<sequence length="340" mass="36086">MISRTDPNPARASDTSMPIAEPFSVKEQAPRQSLSTDSSATRQSNMSSMAAALSGRTCIPHAPSRAWAMRPVAPCSQPRSSRVCVPCRASSGPDERNALQSKLEALKQDPQMQQQLSQAQEALQNPEIQAQMADMMQTMQNPQFIARMAELKEDPDLKPLFEEIKKEGMSGLIKYMNDPVLLSKVGQKLGDLGAGGPAPVAGATAPPAEEAPIRNILDACKAGDLEAVEDYAAVGKGRLQDEEGRCALHYAAAFGRPEVVGLLLEGPDAAFLLACPDGQGMTPIHYAAGYGHPDILAALLEAGGDAGARTGDGRSALDIVRQAPANPVNRREDLVRRLGG</sequence>
<dbReference type="EMBL" id="GDKF01004625">
    <property type="protein sequence ID" value="JAT73997.1"/>
    <property type="molecule type" value="Transcribed_RNA"/>
</dbReference>
<feature type="repeat" description="ANK" evidence="1">
    <location>
        <begin position="243"/>
        <end position="265"/>
    </location>
</feature>
<dbReference type="SMART" id="SM00248">
    <property type="entry name" value="ANK"/>
    <property type="match status" value="2"/>
</dbReference>
<evidence type="ECO:0000256" key="2">
    <source>
        <dbReference type="SAM" id="MobiDB-lite"/>
    </source>
</evidence>
<dbReference type="AlphaFoldDB" id="A0A1D2A487"/>